<dbReference type="InterPro" id="IPR036291">
    <property type="entry name" value="NAD(P)-bd_dom_sf"/>
</dbReference>
<dbReference type="InterPro" id="IPR002225">
    <property type="entry name" value="3Beta_OHSteriod_DH/Estase"/>
</dbReference>
<dbReference type="PANTHER" id="PTHR43377:SF1">
    <property type="entry name" value="BILIVERDIN REDUCTASE A"/>
    <property type="match status" value="1"/>
</dbReference>
<dbReference type="Proteomes" id="UP001595897">
    <property type="component" value="Unassembled WGS sequence"/>
</dbReference>
<feature type="domain" description="Gfo/Idh/MocA-like oxidoreductase N-terminal" evidence="3">
    <location>
        <begin position="5"/>
        <end position="121"/>
    </location>
</feature>
<dbReference type="InterPro" id="IPR051450">
    <property type="entry name" value="Gfo/Idh/MocA_Oxidoreductases"/>
</dbReference>
<dbReference type="InterPro" id="IPR000683">
    <property type="entry name" value="Gfo/Idh/MocA-like_OxRdtase_N"/>
</dbReference>
<evidence type="ECO:0000313" key="6">
    <source>
        <dbReference type="Proteomes" id="UP001595897"/>
    </source>
</evidence>
<protein>
    <submittedName>
        <fullName evidence="5">NAD-dependent epimerase/dehydratase family protein</fullName>
    </submittedName>
</protein>
<feature type="domain" description="3-beta hydroxysteroid dehydrogenase/isomerase" evidence="2">
    <location>
        <begin position="361"/>
        <end position="609"/>
    </location>
</feature>
<accession>A0ABV9LX54</accession>
<organism evidence="5 6">
    <name type="scientific">Glaciecola siphonariae</name>
    <dbReference type="NCBI Taxonomy" id="521012"/>
    <lineage>
        <taxon>Bacteria</taxon>
        <taxon>Pseudomonadati</taxon>
        <taxon>Pseudomonadota</taxon>
        <taxon>Gammaproteobacteria</taxon>
        <taxon>Alteromonadales</taxon>
        <taxon>Alteromonadaceae</taxon>
        <taxon>Glaciecola</taxon>
    </lineage>
</organism>
<name>A0ABV9LX54_9ALTE</name>
<proteinExistence type="predicted"/>
<evidence type="ECO:0000259" key="2">
    <source>
        <dbReference type="Pfam" id="PF01073"/>
    </source>
</evidence>
<gene>
    <name evidence="5" type="ORF">ACFO4O_13315</name>
</gene>
<dbReference type="SUPFAM" id="SSF51735">
    <property type="entry name" value="NAD(P)-binding Rossmann-fold domains"/>
    <property type="match status" value="2"/>
</dbReference>
<dbReference type="Gene3D" id="3.30.360.10">
    <property type="entry name" value="Dihydrodipicolinate Reductase, domain 2"/>
    <property type="match status" value="1"/>
</dbReference>
<dbReference type="EMBL" id="JBHSGU010000005">
    <property type="protein sequence ID" value="MFC4701147.1"/>
    <property type="molecule type" value="Genomic_DNA"/>
</dbReference>
<keyword evidence="1" id="KW-0732">Signal</keyword>
<dbReference type="PANTHER" id="PTHR43377">
    <property type="entry name" value="BILIVERDIN REDUCTASE A"/>
    <property type="match status" value="1"/>
</dbReference>
<comment type="caution">
    <text evidence="5">The sequence shown here is derived from an EMBL/GenBank/DDBJ whole genome shotgun (WGS) entry which is preliminary data.</text>
</comment>
<keyword evidence="6" id="KW-1185">Reference proteome</keyword>
<dbReference type="RefSeq" id="WP_382409312.1">
    <property type="nucleotide sequence ID" value="NZ_JBHSGU010000005.1"/>
</dbReference>
<sequence length="737" mass="81407">MKKQRVIIIGAGAITQQWHLPILLGRDDVEVSGIVDKSEKTLSILKDAYPSLHTFTDLSQIPVAQYDAAIVATPAAFHFAITEGLLQKQKHVLVEKPVAFSVEETIALADLAKQNNCVLSVSLYRRLYPSLQTLKSLIADRVWGKAESFEFLWGDAYSWSASSLGNMKKELAGGGVLMDLGPHALDWLCELFGHKVSLLEYSDDAVSGIETDCEMQLSFQFGRQKIKGDVKLSRIRKLGGELTVFCEKAALRLSVGERFKVEVLPNLPKSTAKDVATPSVVYECESSDTKDEEWFETFAKEHDDFLHAIEQSTEPKLSCASVIAAAQIIDQCYAEKSQTNYDWGDTSALSIADLSGVKQVLITGATGFLGGRIVETLLERTDCKVIAAVNNPNNATRISRYDVAMRMCDLNDPSSVKQALEGCDSVIHCAVGTAYGDDELIYNTTVKGTETLITLAEEAGISKFVHISSLASVDLASSEQKMTEDNARLSTSNDIYSRAKRDAEKIVLDALQRKTLTGAVLRPTNIYGPYSPLFNIGAGRQAVEQGMAFTQSTAQCPSNTVYVDNVVMAILHCLSSEKLARQVYFINDDDKNTYQDFYAYFTHAFETKLEIGKLKVHQETASSENTLQLIFKDAKDLVKSKELRKLFIKVFKSPLIGKPFRWLVAKLPSVENKLRDNSGVVYKSKNKSDAVSPISASTSALVSCEQFKEDVKAYKPVSRDDALARTSKWLAFYNPKP</sequence>
<dbReference type="InterPro" id="IPR055170">
    <property type="entry name" value="GFO_IDH_MocA-like_dom"/>
</dbReference>
<dbReference type="Gene3D" id="3.40.50.720">
    <property type="entry name" value="NAD(P)-binding Rossmann-like Domain"/>
    <property type="match status" value="2"/>
</dbReference>
<evidence type="ECO:0000259" key="4">
    <source>
        <dbReference type="Pfam" id="PF22725"/>
    </source>
</evidence>
<evidence type="ECO:0000256" key="1">
    <source>
        <dbReference type="ARBA" id="ARBA00022729"/>
    </source>
</evidence>
<dbReference type="Pfam" id="PF22725">
    <property type="entry name" value="GFO_IDH_MocA_C3"/>
    <property type="match status" value="1"/>
</dbReference>
<dbReference type="Pfam" id="PF01073">
    <property type="entry name" value="3Beta_HSD"/>
    <property type="match status" value="1"/>
</dbReference>
<dbReference type="SUPFAM" id="SSF55347">
    <property type="entry name" value="Glyceraldehyde-3-phosphate dehydrogenase-like, C-terminal domain"/>
    <property type="match status" value="1"/>
</dbReference>
<evidence type="ECO:0000259" key="3">
    <source>
        <dbReference type="Pfam" id="PF01408"/>
    </source>
</evidence>
<dbReference type="Pfam" id="PF01408">
    <property type="entry name" value="GFO_IDH_MocA"/>
    <property type="match status" value="1"/>
</dbReference>
<reference evidence="6" key="1">
    <citation type="journal article" date="2019" name="Int. J. Syst. Evol. Microbiol.">
        <title>The Global Catalogue of Microorganisms (GCM) 10K type strain sequencing project: providing services to taxonomists for standard genome sequencing and annotation.</title>
        <authorList>
            <consortium name="The Broad Institute Genomics Platform"/>
            <consortium name="The Broad Institute Genome Sequencing Center for Infectious Disease"/>
            <person name="Wu L."/>
            <person name="Ma J."/>
        </authorList>
    </citation>
    <scope>NUCLEOTIDE SEQUENCE [LARGE SCALE GENOMIC DNA]</scope>
    <source>
        <strain evidence="6">KACC 12507</strain>
    </source>
</reference>
<feature type="domain" description="GFO/IDH/MocA-like oxidoreductase" evidence="4">
    <location>
        <begin position="132"/>
        <end position="251"/>
    </location>
</feature>
<evidence type="ECO:0000313" key="5">
    <source>
        <dbReference type="EMBL" id="MFC4701147.1"/>
    </source>
</evidence>